<dbReference type="GO" id="GO:0003990">
    <property type="term" value="F:acetylcholinesterase activity"/>
    <property type="evidence" value="ECO:0007669"/>
    <property type="project" value="UniProtKB-EC"/>
</dbReference>
<evidence type="ECO:0000259" key="9">
    <source>
        <dbReference type="Pfam" id="PF00135"/>
    </source>
</evidence>
<evidence type="ECO:0000256" key="1">
    <source>
        <dbReference type="ARBA" id="ARBA00005964"/>
    </source>
</evidence>
<dbReference type="GO" id="GO:0006581">
    <property type="term" value="P:acetylcholine catabolic process"/>
    <property type="evidence" value="ECO:0007669"/>
    <property type="project" value="TreeGrafter"/>
</dbReference>
<name>A0A7R9QCB4_9ACAR</name>
<dbReference type="GO" id="GO:0005886">
    <property type="term" value="C:plasma membrane"/>
    <property type="evidence" value="ECO:0007669"/>
    <property type="project" value="TreeGrafter"/>
</dbReference>
<proteinExistence type="inferred from homology"/>
<dbReference type="EMBL" id="OC876653">
    <property type="protein sequence ID" value="CAD7639434.1"/>
    <property type="molecule type" value="Genomic_DNA"/>
</dbReference>
<comment type="catalytic activity">
    <reaction evidence="6">
        <text>acetylcholine + H2O = choline + acetate + H(+)</text>
        <dbReference type="Rhea" id="RHEA:17561"/>
        <dbReference type="ChEBI" id="CHEBI:15354"/>
        <dbReference type="ChEBI" id="CHEBI:15355"/>
        <dbReference type="ChEBI" id="CHEBI:15377"/>
        <dbReference type="ChEBI" id="CHEBI:15378"/>
        <dbReference type="ChEBI" id="CHEBI:30089"/>
        <dbReference type="EC" id="3.1.1.7"/>
    </reaction>
</comment>
<keyword evidence="11" id="KW-1185">Reference proteome</keyword>
<organism evidence="10">
    <name type="scientific">Medioppia subpectinata</name>
    <dbReference type="NCBI Taxonomy" id="1979941"/>
    <lineage>
        <taxon>Eukaryota</taxon>
        <taxon>Metazoa</taxon>
        <taxon>Ecdysozoa</taxon>
        <taxon>Arthropoda</taxon>
        <taxon>Chelicerata</taxon>
        <taxon>Arachnida</taxon>
        <taxon>Acari</taxon>
        <taxon>Acariformes</taxon>
        <taxon>Sarcoptiformes</taxon>
        <taxon>Oribatida</taxon>
        <taxon>Brachypylina</taxon>
        <taxon>Oppioidea</taxon>
        <taxon>Oppiidae</taxon>
        <taxon>Medioppia</taxon>
    </lineage>
</organism>
<dbReference type="GO" id="GO:0019695">
    <property type="term" value="P:choline metabolic process"/>
    <property type="evidence" value="ECO:0007669"/>
    <property type="project" value="TreeGrafter"/>
</dbReference>
<dbReference type="AlphaFoldDB" id="A0A7R9QCB4"/>
<feature type="domain" description="Carboxylesterase type B" evidence="9">
    <location>
        <begin position="4"/>
        <end position="453"/>
    </location>
</feature>
<keyword evidence="2" id="KW-0719">Serine esterase</keyword>
<dbReference type="PANTHER" id="PTHR43918:SF4">
    <property type="entry name" value="CARBOXYLIC ESTER HYDROLASE"/>
    <property type="match status" value="1"/>
</dbReference>
<dbReference type="InterPro" id="IPR029058">
    <property type="entry name" value="AB_hydrolase_fold"/>
</dbReference>
<feature type="non-terminal residue" evidence="10">
    <location>
        <position position="1"/>
    </location>
</feature>
<protein>
    <recommendedName>
        <fullName evidence="8">Carboxylic ester hydrolase</fullName>
        <ecNumber evidence="8">3.1.1.-</ecNumber>
    </recommendedName>
</protein>
<dbReference type="EC" id="3.1.1.-" evidence="8"/>
<dbReference type="SUPFAM" id="SSF53474">
    <property type="entry name" value="alpha/beta-Hydrolases"/>
    <property type="match status" value="1"/>
</dbReference>
<dbReference type="PROSITE" id="PS00122">
    <property type="entry name" value="CARBOXYLESTERASE_B_1"/>
    <property type="match status" value="1"/>
</dbReference>
<dbReference type="Pfam" id="PF00135">
    <property type="entry name" value="COesterase"/>
    <property type="match status" value="1"/>
</dbReference>
<dbReference type="PANTHER" id="PTHR43918">
    <property type="entry name" value="ACETYLCHOLINESTERASE"/>
    <property type="match status" value="1"/>
</dbReference>
<dbReference type="PRINTS" id="PR00878">
    <property type="entry name" value="CHOLNESTRASE"/>
</dbReference>
<feature type="non-terminal residue" evidence="10">
    <location>
        <position position="453"/>
    </location>
</feature>
<evidence type="ECO:0000313" key="10">
    <source>
        <dbReference type="EMBL" id="CAD7639434.1"/>
    </source>
</evidence>
<dbReference type="InterPro" id="IPR019826">
    <property type="entry name" value="Carboxylesterase_B_AS"/>
</dbReference>
<keyword evidence="3 8" id="KW-0378">Hydrolase</keyword>
<evidence type="ECO:0000256" key="7">
    <source>
        <dbReference type="PIRSR" id="PIRSR600997-1"/>
    </source>
</evidence>
<dbReference type="OrthoDB" id="19653at2759"/>
<sequence length="453" mass="50036">QTVDVSTSIGVVRGQRLTVLGTEIDQFLGIPYAEPPVGALRFAKPQPIVKPFEDVIDGTKPKNSCFQNTLIPIANLTESEDCLVLSIWGPSRGNGSSSTGALKPVMFWIYGGSFKTGSIFFPIIDGTVLSTRDTVIVSVNYRVGPFGWLYGGSKSEAPGNQGLYDQLLALQWVRQNIHRFGGDPNRITIFGESAGSWSVSAHVLSPLSRGLFQRAILESGAVFGNKEVPDLTPDVALSQAIQMSKAFNCSDDSQWLDCLRHVDAKVLTKYMDLKTNPIIGTQFLPLNAQNSFKTHNYSTDIDILAGVVRDEGSLLARAFYPKCKSLSSAADFADLVKSVTIPRLDAQKIADFYIRGVNTSAPHELESAFWQFYGDVHIVCPTYLFAKQFAKWSPKMRVYFYDWTYVSHILAPMIGCTEEMGVCHASELEYVFGAPIVMNTTDRQFSDNVVTMW</sequence>
<evidence type="ECO:0000256" key="2">
    <source>
        <dbReference type="ARBA" id="ARBA00022487"/>
    </source>
</evidence>
<evidence type="ECO:0000313" key="11">
    <source>
        <dbReference type="Proteomes" id="UP000759131"/>
    </source>
</evidence>
<dbReference type="Proteomes" id="UP000759131">
    <property type="component" value="Unassembled WGS sequence"/>
</dbReference>
<dbReference type="InterPro" id="IPR050654">
    <property type="entry name" value="AChE-related_enzymes"/>
</dbReference>
<dbReference type="Gene3D" id="3.40.50.1820">
    <property type="entry name" value="alpha/beta hydrolase"/>
    <property type="match status" value="1"/>
</dbReference>
<keyword evidence="4" id="KW-1015">Disulfide bond</keyword>
<feature type="active site" description="Acyl-ester intermediate" evidence="7">
    <location>
        <position position="193"/>
    </location>
</feature>
<keyword evidence="5" id="KW-0325">Glycoprotein</keyword>
<evidence type="ECO:0000256" key="6">
    <source>
        <dbReference type="ARBA" id="ARBA00048484"/>
    </source>
</evidence>
<evidence type="ECO:0000256" key="3">
    <source>
        <dbReference type="ARBA" id="ARBA00022801"/>
    </source>
</evidence>
<comment type="similarity">
    <text evidence="1 8">Belongs to the type-B carboxylesterase/lipase family.</text>
</comment>
<dbReference type="GO" id="GO:0005615">
    <property type="term" value="C:extracellular space"/>
    <property type="evidence" value="ECO:0007669"/>
    <property type="project" value="TreeGrafter"/>
</dbReference>
<dbReference type="EMBL" id="CAJPIZ010022078">
    <property type="protein sequence ID" value="CAG2117839.1"/>
    <property type="molecule type" value="Genomic_DNA"/>
</dbReference>
<feature type="active site" description="Charge relay system" evidence="7">
    <location>
        <position position="424"/>
    </location>
</feature>
<evidence type="ECO:0000256" key="4">
    <source>
        <dbReference type="ARBA" id="ARBA00023157"/>
    </source>
</evidence>
<dbReference type="InterPro" id="IPR002018">
    <property type="entry name" value="CarbesteraseB"/>
</dbReference>
<evidence type="ECO:0000256" key="5">
    <source>
        <dbReference type="ARBA" id="ARBA00023180"/>
    </source>
</evidence>
<reference evidence="10" key="1">
    <citation type="submission" date="2020-11" db="EMBL/GenBank/DDBJ databases">
        <authorList>
            <person name="Tran Van P."/>
        </authorList>
    </citation>
    <scope>NUCLEOTIDE SEQUENCE</scope>
</reference>
<accession>A0A7R9QCB4</accession>
<feature type="active site" description="Charge relay system" evidence="7">
    <location>
        <position position="311"/>
    </location>
</feature>
<gene>
    <name evidence="10" type="ORF">OSB1V03_LOCUS17792</name>
</gene>
<dbReference type="InterPro" id="IPR000997">
    <property type="entry name" value="Cholinesterase"/>
</dbReference>
<evidence type="ECO:0000256" key="8">
    <source>
        <dbReference type="RuleBase" id="RU361235"/>
    </source>
</evidence>